<feature type="transmembrane region" description="Helical" evidence="1">
    <location>
        <begin position="41"/>
        <end position="58"/>
    </location>
</feature>
<feature type="transmembrane region" description="Helical" evidence="1">
    <location>
        <begin position="70"/>
        <end position="89"/>
    </location>
</feature>
<proteinExistence type="predicted"/>
<evidence type="ECO:0000313" key="2">
    <source>
        <dbReference type="EMBL" id="EHQ27114.1"/>
    </source>
</evidence>
<dbReference type="HOGENOM" id="CLU_2356645_0_0_10"/>
<dbReference type="OrthoDB" id="798550at2"/>
<protein>
    <submittedName>
        <fullName evidence="2">Uncharacterized protein</fullName>
    </submittedName>
</protein>
<dbReference type="RefSeq" id="WP_008507418.1">
    <property type="nucleotide sequence ID" value="NZ_CM001403.1"/>
</dbReference>
<organism evidence="2 3">
    <name type="scientific">Mucilaginibacter paludis DSM 18603</name>
    <dbReference type="NCBI Taxonomy" id="714943"/>
    <lineage>
        <taxon>Bacteria</taxon>
        <taxon>Pseudomonadati</taxon>
        <taxon>Bacteroidota</taxon>
        <taxon>Sphingobacteriia</taxon>
        <taxon>Sphingobacteriales</taxon>
        <taxon>Sphingobacteriaceae</taxon>
        <taxon>Mucilaginibacter</taxon>
    </lineage>
</organism>
<sequence length="96" mass="11353">MLPEGLYKRKHFGTPESFFLITTNYIVLVLGMQFFAECTQINWFFWVVIGLLALYNIYKLRREREEYDKIRIIAYLISIAGMALLFFALRSGAQRC</sequence>
<keyword evidence="1" id="KW-0812">Transmembrane</keyword>
<dbReference type="STRING" id="714943.Mucpa_3007"/>
<feature type="transmembrane region" description="Helical" evidence="1">
    <location>
        <begin position="18"/>
        <end position="35"/>
    </location>
</feature>
<accession>H1YD88</accession>
<evidence type="ECO:0000256" key="1">
    <source>
        <dbReference type="SAM" id="Phobius"/>
    </source>
</evidence>
<dbReference type="EMBL" id="CM001403">
    <property type="protein sequence ID" value="EHQ27114.1"/>
    <property type="molecule type" value="Genomic_DNA"/>
</dbReference>
<name>H1YD88_9SPHI</name>
<gene>
    <name evidence="2" type="ORF">Mucpa_3007</name>
</gene>
<keyword evidence="1" id="KW-0472">Membrane</keyword>
<dbReference type="AlphaFoldDB" id="H1YD88"/>
<keyword evidence="1" id="KW-1133">Transmembrane helix</keyword>
<keyword evidence="3" id="KW-1185">Reference proteome</keyword>
<evidence type="ECO:0000313" key="3">
    <source>
        <dbReference type="Proteomes" id="UP000002774"/>
    </source>
</evidence>
<reference evidence="2" key="1">
    <citation type="submission" date="2011-09" db="EMBL/GenBank/DDBJ databases">
        <title>The permanent draft genome of Mucilaginibacter paludis DSM 18603.</title>
        <authorList>
            <consortium name="US DOE Joint Genome Institute (JGI-PGF)"/>
            <person name="Lucas S."/>
            <person name="Han J."/>
            <person name="Lapidus A."/>
            <person name="Bruce D."/>
            <person name="Goodwin L."/>
            <person name="Pitluck S."/>
            <person name="Peters L."/>
            <person name="Kyrpides N."/>
            <person name="Mavromatis K."/>
            <person name="Ivanova N."/>
            <person name="Mikhailova N."/>
            <person name="Held B."/>
            <person name="Detter J.C."/>
            <person name="Tapia R."/>
            <person name="Han C."/>
            <person name="Land M."/>
            <person name="Hauser L."/>
            <person name="Markowitz V."/>
            <person name="Cheng J.-F."/>
            <person name="Hugenholtz P."/>
            <person name="Woyke T."/>
            <person name="Wu D."/>
            <person name="Tindall B."/>
            <person name="Brambilla E."/>
            <person name="Klenk H.-P."/>
            <person name="Eisen J.A."/>
        </authorList>
    </citation>
    <scope>NUCLEOTIDE SEQUENCE [LARGE SCALE GENOMIC DNA]</scope>
    <source>
        <strain evidence="2">DSM 18603</strain>
    </source>
</reference>
<dbReference type="Proteomes" id="UP000002774">
    <property type="component" value="Chromosome"/>
</dbReference>